<evidence type="ECO:0000256" key="1">
    <source>
        <dbReference type="SAM" id="MobiDB-lite"/>
    </source>
</evidence>
<feature type="compositionally biased region" description="Basic and acidic residues" evidence="1">
    <location>
        <begin position="74"/>
        <end position="83"/>
    </location>
</feature>
<reference evidence="2 3" key="1">
    <citation type="submission" date="2019-09" db="EMBL/GenBank/DDBJ databases">
        <title>The hologenome of the rock-dwelling lichen Lasallia pustulata.</title>
        <authorList>
            <person name="Greshake Tzovaras B."/>
            <person name="Segers F."/>
            <person name="Bicker A."/>
            <person name="Dal Grande F."/>
            <person name="Otte J."/>
            <person name="Hankeln T."/>
            <person name="Schmitt I."/>
            <person name="Ebersberger I."/>
        </authorList>
    </citation>
    <scope>NUCLEOTIDE SEQUENCE [LARGE SCALE GENOMIC DNA]</scope>
    <source>
        <strain evidence="2">A1-1</strain>
    </source>
</reference>
<feature type="region of interest" description="Disordered" evidence="1">
    <location>
        <begin position="74"/>
        <end position="116"/>
    </location>
</feature>
<name>A0A5M8PTK2_9LECA</name>
<evidence type="ECO:0000313" key="2">
    <source>
        <dbReference type="EMBL" id="KAA6412744.1"/>
    </source>
</evidence>
<gene>
    <name evidence="2" type="ORF">FRX48_03736</name>
</gene>
<sequence length="116" mass="13090">MSNLFLRFFAQHPQVGVIDYPFDAAYMAGPERQSRRSNPQIDALIKARKAADHCVTYQMAYDTMQTQRRKIEAKVTMGKRDTLPRGSTGLTHSSLKPNEETESCTGELAGRSQRKP</sequence>
<protein>
    <submittedName>
        <fullName evidence="2">Uncharacterized protein</fullName>
    </submittedName>
</protein>
<dbReference type="EMBL" id="VXIT01000005">
    <property type="protein sequence ID" value="KAA6412744.1"/>
    <property type="molecule type" value="Genomic_DNA"/>
</dbReference>
<proteinExistence type="predicted"/>
<comment type="caution">
    <text evidence="2">The sequence shown here is derived from an EMBL/GenBank/DDBJ whole genome shotgun (WGS) entry which is preliminary data.</text>
</comment>
<dbReference type="Proteomes" id="UP000324767">
    <property type="component" value="Unassembled WGS sequence"/>
</dbReference>
<accession>A0A5M8PTK2</accession>
<dbReference type="AlphaFoldDB" id="A0A5M8PTK2"/>
<evidence type="ECO:0000313" key="3">
    <source>
        <dbReference type="Proteomes" id="UP000324767"/>
    </source>
</evidence>
<organism evidence="2 3">
    <name type="scientific">Lasallia pustulata</name>
    <dbReference type="NCBI Taxonomy" id="136370"/>
    <lineage>
        <taxon>Eukaryota</taxon>
        <taxon>Fungi</taxon>
        <taxon>Dikarya</taxon>
        <taxon>Ascomycota</taxon>
        <taxon>Pezizomycotina</taxon>
        <taxon>Lecanoromycetes</taxon>
        <taxon>OSLEUM clade</taxon>
        <taxon>Umbilicariomycetidae</taxon>
        <taxon>Umbilicariales</taxon>
        <taxon>Umbilicariaceae</taxon>
        <taxon>Lasallia</taxon>
    </lineage>
</organism>